<feature type="region of interest" description="Disordered" evidence="3">
    <location>
        <begin position="718"/>
        <end position="744"/>
    </location>
</feature>
<dbReference type="GO" id="GO:0047429">
    <property type="term" value="F:nucleoside triphosphate diphosphatase activity"/>
    <property type="evidence" value="ECO:0007669"/>
    <property type="project" value="InterPro"/>
</dbReference>
<dbReference type="OrthoDB" id="363185at2759"/>
<dbReference type="VEuPathDB" id="CryptoDB:Vbra_12039"/>
<evidence type="ECO:0000256" key="3">
    <source>
        <dbReference type="SAM" id="MobiDB-lite"/>
    </source>
</evidence>
<dbReference type="InterPro" id="IPR050118">
    <property type="entry name" value="Pur/Pyrimidine_PRTase"/>
</dbReference>
<feature type="compositionally biased region" description="Polar residues" evidence="3">
    <location>
        <begin position="661"/>
        <end position="670"/>
    </location>
</feature>
<dbReference type="Proteomes" id="UP000041254">
    <property type="component" value="Unassembled WGS sequence"/>
</dbReference>
<dbReference type="InterPro" id="IPR000836">
    <property type="entry name" value="PRTase_dom"/>
</dbReference>
<feature type="compositionally biased region" description="Acidic residues" evidence="3">
    <location>
        <begin position="123"/>
        <end position="135"/>
    </location>
</feature>
<dbReference type="Gene3D" id="3.40.50.2020">
    <property type="match status" value="1"/>
</dbReference>
<feature type="compositionally biased region" description="Low complexity" evidence="3">
    <location>
        <begin position="634"/>
        <end position="660"/>
    </location>
</feature>
<dbReference type="InParanoid" id="A0A0G4EJP5"/>
<sequence>MAVVALQGLISFLAAPSAAAAFIHAPLREGRQRSWVRRRRARAGGGCGLVEGIATVGRRRRSITDLRAERGHHRKRSISDEVERYYDEMEEMASSYGSAAAPAHVRKGSRRLTRTVYEQEDWYEAEDDADDDVDSEALSSSSSSPLPSSVSADAASAPTLDQDEDELDIRHFEDAFELEDEIQLFCGSAEAIREQRRLYPGLDVIDKKPSSVAFNHVYVSAVPDYMMASLGGVFENFGVEFRQNFPDFEDVKVDAKTSLEELAAYKARYIYEVTGLPCVAERSGFEVEAVETGEGKNAMYVFNRLGLHVEKLTQNLLLSKSSMRRQGTFRTVLCYFDGQREIFESGEVSAALAILDLRKSLVSMSSAINNLMGALQADFELEFQPWMRHNVETNIDIQRQHKGFSLLRERLLREGRVLDEAEGILDVSSFLEAQVDIQLVTECAKELGPRLARYRPTKLLTDESGMVLAMPLAVQLQVPVVQAHHKGETSTAADSHQAIYTSRVHGGRVKELLVKKNLLSPADRVVVVDTFLSGGSKQDALLRIASQAGATPVSLACLLEKSYEQGRNFLSGYGVPIECLVKVTGVKDSQLILEDPLAPPEATLSPAASGAHLPREVADGQKSLSLVPEPRQAPSTGRSGRVTSSPSVSPRVPSSPSSPSHQSTRTTAARSPSGPEAVAVSKPPPSPSPTKAWSDVRALQPPVAAAAVADESAVVPLAGGGGSGGKQSGERAKGRGGKFSRPTLPAACQTSHLQAYRQIFHRSPPHCSLGAVRTVSYLPGLAGKIALNGEAEDDYEEIKGLLQKCPSLRRSLDSGQADVLTLYDPTELKGAPKEFACMLKTRCYVGGAADDASAAERPSIPCVLTPVYQGSDPMVSEFWEEQMLRTCELSGQQYFQSLLQRPGVGSGEGTSMGVHFFCHFNRRRFLNVPAEAYEVANHRLMCQLDAIHIGRRNVCNDPNVHAIPWPATLNGDSEVDASSSASGSLVAGLKEAFVGHTVIQDRLPHVCVAEGSTAFPGTATFYGYIQPESGVLEAGVLVSAEYSSRLLAWSPYCPPGNGRVLEQVLDHIMTSRGALRLEMLVDLRDPHAHTIIREKLGKARRVEAQRAVVTAVPYGLPESLQSRLLSHMLLTPPELAYTYYWGIRRV</sequence>
<dbReference type="InterPro" id="IPR029001">
    <property type="entry name" value="ITPase-like_fam"/>
</dbReference>
<evidence type="ECO:0000256" key="4">
    <source>
        <dbReference type="SAM" id="SignalP"/>
    </source>
</evidence>
<dbReference type="InterPro" id="IPR002637">
    <property type="entry name" value="RdgB/HAM1"/>
</dbReference>
<feature type="chain" id="PRO_5005187870" description="Phosphoribosyltransferase domain-containing protein" evidence="4">
    <location>
        <begin position="21"/>
        <end position="1146"/>
    </location>
</feature>
<dbReference type="Pfam" id="PF01725">
    <property type="entry name" value="Ham1p_like"/>
    <property type="match status" value="1"/>
</dbReference>
<dbReference type="GO" id="GO:0009143">
    <property type="term" value="P:nucleoside triphosphate catabolic process"/>
    <property type="evidence" value="ECO:0007669"/>
    <property type="project" value="InterPro"/>
</dbReference>
<feature type="region of interest" description="Disordered" evidence="3">
    <location>
        <begin position="620"/>
        <end position="694"/>
    </location>
</feature>
<name>A0A0G4EJP5_VITBC</name>
<dbReference type="InterPro" id="IPR029057">
    <property type="entry name" value="PRTase-like"/>
</dbReference>
<dbReference type="CDD" id="cd06223">
    <property type="entry name" value="PRTases_typeI"/>
    <property type="match status" value="1"/>
</dbReference>
<dbReference type="GO" id="GO:0016740">
    <property type="term" value="F:transferase activity"/>
    <property type="evidence" value="ECO:0007669"/>
    <property type="project" value="UniProtKB-KW"/>
</dbReference>
<gene>
    <name evidence="5" type="ORF">Vbra_12039</name>
</gene>
<dbReference type="PANTHER" id="PTHR43864:SF1">
    <property type="entry name" value="XANTHINE PHOSPHORIBOSYLTRANSFERASE"/>
    <property type="match status" value="1"/>
</dbReference>
<keyword evidence="4" id="KW-0732">Signal</keyword>
<accession>A0A0G4EJP5</accession>
<dbReference type="STRING" id="1169540.A0A0G4EJP5"/>
<keyword evidence="6" id="KW-1185">Reference proteome</keyword>
<dbReference type="EMBL" id="CDMY01000244">
    <property type="protein sequence ID" value="CEL96734.1"/>
    <property type="molecule type" value="Genomic_DNA"/>
</dbReference>
<evidence type="ECO:0000313" key="5">
    <source>
        <dbReference type="EMBL" id="CEL96734.1"/>
    </source>
</evidence>
<keyword evidence="2" id="KW-0660">Purine salvage</keyword>
<protein>
    <recommendedName>
        <fullName evidence="7">Phosphoribosyltransferase domain-containing protein</fullName>
    </recommendedName>
</protein>
<evidence type="ECO:0000256" key="1">
    <source>
        <dbReference type="ARBA" id="ARBA00022679"/>
    </source>
</evidence>
<dbReference type="SUPFAM" id="SSF53271">
    <property type="entry name" value="PRTase-like"/>
    <property type="match status" value="1"/>
</dbReference>
<feature type="signal peptide" evidence="4">
    <location>
        <begin position="1"/>
        <end position="20"/>
    </location>
</feature>
<dbReference type="Gene3D" id="3.90.950.10">
    <property type="match status" value="1"/>
</dbReference>
<organism evidence="5 6">
    <name type="scientific">Vitrella brassicaformis (strain CCMP3155)</name>
    <dbReference type="NCBI Taxonomy" id="1169540"/>
    <lineage>
        <taxon>Eukaryota</taxon>
        <taxon>Sar</taxon>
        <taxon>Alveolata</taxon>
        <taxon>Colpodellida</taxon>
        <taxon>Vitrellaceae</taxon>
        <taxon>Vitrella</taxon>
    </lineage>
</organism>
<dbReference type="SUPFAM" id="SSF52972">
    <property type="entry name" value="ITPase-like"/>
    <property type="match status" value="1"/>
</dbReference>
<dbReference type="PANTHER" id="PTHR43864">
    <property type="entry name" value="HYPOXANTHINE/GUANINE PHOSPHORIBOSYLTRANSFERASE"/>
    <property type="match status" value="1"/>
</dbReference>
<evidence type="ECO:0008006" key="7">
    <source>
        <dbReference type="Google" id="ProtNLM"/>
    </source>
</evidence>
<dbReference type="AlphaFoldDB" id="A0A0G4EJP5"/>
<feature type="region of interest" description="Disordered" evidence="3">
    <location>
        <begin position="123"/>
        <end position="164"/>
    </location>
</feature>
<evidence type="ECO:0000313" key="6">
    <source>
        <dbReference type="Proteomes" id="UP000041254"/>
    </source>
</evidence>
<feature type="compositionally biased region" description="Low complexity" evidence="3">
    <location>
        <begin position="136"/>
        <end position="157"/>
    </location>
</feature>
<evidence type="ECO:0000256" key="2">
    <source>
        <dbReference type="ARBA" id="ARBA00022726"/>
    </source>
</evidence>
<proteinExistence type="predicted"/>
<keyword evidence="1" id="KW-0808">Transferase</keyword>
<dbReference type="GO" id="GO:0006166">
    <property type="term" value="P:purine ribonucleoside salvage"/>
    <property type="evidence" value="ECO:0007669"/>
    <property type="project" value="UniProtKB-KW"/>
</dbReference>
<feature type="compositionally biased region" description="Gly residues" evidence="3">
    <location>
        <begin position="718"/>
        <end position="727"/>
    </location>
</feature>
<reference evidence="5 6" key="1">
    <citation type="submission" date="2014-11" db="EMBL/GenBank/DDBJ databases">
        <authorList>
            <person name="Zhu J."/>
            <person name="Qi W."/>
            <person name="Song R."/>
        </authorList>
    </citation>
    <scope>NUCLEOTIDE SEQUENCE [LARGE SCALE GENOMIC DNA]</scope>
</reference>